<dbReference type="GO" id="GO:0019064">
    <property type="term" value="P:fusion of virus membrane with host plasma membrane"/>
    <property type="evidence" value="ECO:0007669"/>
    <property type="project" value="Ensembl"/>
</dbReference>
<dbReference type="GO" id="GO:0050839">
    <property type="term" value="F:cell adhesion molecule binding"/>
    <property type="evidence" value="ECO:0007669"/>
    <property type="project" value="Ensembl"/>
</dbReference>
<keyword evidence="4 7" id="KW-0472">Membrane</keyword>
<dbReference type="GO" id="GO:0042803">
    <property type="term" value="F:protein homodimerization activity"/>
    <property type="evidence" value="ECO:0007669"/>
    <property type="project" value="Ensembl"/>
</dbReference>
<sequence>AFNKYHDYYYYSLSPPPLCSSPPCPFTQILPPAPNSGAQNVRVEVIPVVRGRLGGTVDLPCRLLPTGPDVKVSQVTWVRWDRVGRSYSVAVSHPEHGASFPDPEADGRRLKFLSAGSVGEAALRDATLQVRELRAQDQGNYTCEFATFPRGNSKGATWLRVEAAPQNQAWAQEVTQGSVPATVAFCVSSAGLPAARLSWSTSLTHKAKVTQEELSNGTITVTSQLTLLPTRDLHGQTVTCKVEHETLQEPQILPVTLAVRHHPEVTISNYDDNWFIGRSDATLNCDAQSYPEPTVYNWSTLLGPLPSTVVVQGSRLVVHTVDSLVNTTFVCSATNAVGTGRAEQTILVRENPNPAGAGATGGIIGGIIASIIAMAVVATAVLICRQQRKERSPEGHSEEDDLGGPPAYKPPPPKVKLEEPEPLQLFSLDNCEHSPLKTPYFEPSVSTTEQDAPRYHELPTLEERVGGSGLRGPVPQEPGEEEEEDDEDDDYLDKINPIYDALAFAAAEAYQKGFVMSRAMYV</sequence>
<dbReference type="GO" id="GO:0050862">
    <property type="term" value="P:positive regulation of T cell receptor signaling pathway"/>
    <property type="evidence" value="ECO:0007669"/>
    <property type="project" value="Ensembl"/>
</dbReference>
<evidence type="ECO:0000256" key="6">
    <source>
        <dbReference type="SAM" id="MobiDB-lite"/>
    </source>
</evidence>
<dbReference type="InterPro" id="IPR003599">
    <property type="entry name" value="Ig_sub"/>
</dbReference>
<feature type="region of interest" description="Disordered" evidence="6">
    <location>
        <begin position="388"/>
        <end position="418"/>
    </location>
</feature>
<keyword evidence="5" id="KW-1015">Disulfide bond</keyword>
<dbReference type="GO" id="GO:0002891">
    <property type="term" value="P:positive regulation of immunoglobulin mediated immune response"/>
    <property type="evidence" value="ECO:0007669"/>
    <property type="project" value="Ensembl"/>
</dbReference>
<feature type="transmembrane region" description="Helical" evidence="7">
    <location>
        <begin position="363"/>
        <end position="384"/>
    </location>
</feature>
<evidence type="ECO:0000259" key="8">
    <source>
        <dbReference type="PROSITE" id="PS50835"/>
    </source>
</evidence>
<dbReference type="InterPro" id="IPR013162">
    <property type="entry name" value="CD80_C2-set"/>
</dbReference>
<dbReference type="PANTHER" id="PTHR47387:SF1">
    <property type="entry name" value="NECTIN-2"/>
    <property type="match status" value="1"/>
</dbReference>
<evidence type="ECO:0000313" key="9">
    <source>
        <dbReference type="Ensembl" id="ENSOANP00000034483.1"/>
    </source>
</evidence>
<dbReference type="GO" id="GO:0005915">
    <property type="term" value="C:zonula adherens"/>
    <property type="evidence" value="ECO:0007669"/>
    <property type="project" value="Ensembl"/>
</dbReference>
<feature type="domain" description="Ig-like" evidence="8">
    <location>
        <begin position="165"/>
        <end position="256"/>
    </location>
</feature>
<accession>A0A6I8N0A1</accession>
<dbReference type="FunFam" id="2.60.40.10:FF:000619">
    <property type="entry name" value="Nectin cell adhesion molecule 2"/>
    <property type="match status" value="1"/>
</dbReference>
<dbReference type="AlphaFoldDB" id="A0A6I8N0A1"/>
<dbReference type="GO" id="GO:0009986">
    <property type="term" value="C:cell surface"/>
    <property type="evidence" value="ECO:0007669"/>
    <property type="project" value="Ensembl"/>
</dbReference>
<evidence type="ECO:0000256" key="4">
    <source>
        <dbReference type="ARBA" id="ARBA00023136"/>
    </source>
</evidence>
<evidence type="ECO:0000256" key="2">
    <source>
        <dbReference type="ARBA" id="ARBA00022692"/>
    </source>
</evidence>
<dbReference type="GeneTree" id="ENSGT00940000161167"/>
<dbReference type="GO" id="GO:0051649">
    <property type="term" value="P:establishment of localization in cell"/>
    <property type="evidence" value="ECO:0007669"/>
    <property type="project" value="Ensembl"/>
</dbReference>
<protein>
    <submittedName>
        <fullName evidence="9">Nectin cell adhesion molecule 2</fullName>
    </submittedName>
</protein>
<proteinExistence type="predicted"/>
<dbReference type="GO" id="GO:0005886">
    <property type="term" value="C:plasma membrane"/>
    <property type="evidence" value="ECO:0007669"/>
    <property type="project" value="Ensembl"/>
</dbReference>
<dbReference type="GO" id="GO:0046814">
    <property type="term" value="P:coreceptor-mediated virion attachment to host cell"/>
    <property type="evidence" value="ECO:0007669"/>
    <property type="project" value="Ensembl"/>
</dbReference>
<dbReference type="GO" id="GO:0060370">
    <property type="term" value="P:susceptibility to T cell mediated cytotoxicity"/>
    <property type="evidence" value="ECO:0007669"/>
    <property type="project" value="Ensembl"/>
</dbReference>
<feature type="domain" description="Ig-like" evidence="8">
    <location>
        <begin position="25"/>
        <end position="143"/>
    </location>
</feature>
<dbReference type="GO" id="GO:0007010">
    <property type="term" value="P:cytoskeleton organization"/>
    <property type="evidence" value="ECO:0007669"/>
    <property type="project" value="Ensembl"/>
</dbReference>
<dbReference type="FunFam" id="2.60.40.10:FF:000712">
    <property type="entry name" value="Poliovirus receptor homolog"/>
    <property type="match status" value="1"/>
</dbReference>
<dbReference type="GO" id="GO:0030382">
    <property type="term" value="P:sperm mitochondrion organization"/>
    <property type="evidence" value="ECO:0007669"/>
    <property type="project" value="Ensembl"/>
</dbReference>
<dbReference type="SMART" id="SM00409">
    <property type="entry name" value="IG"/>
    <property type="match status" value="1"/>
</dbReference>
<dbReference type="SMART" id="SM00406">
    <property type="entry name" value="IGv"/>
    <property type="match status" value="1"/>
</dbReference>
<reference evidence="9 10" key="1">
    <citation type="journal article" date="2008" name="Nature">
        <title>Genome analysis of the platypus reveals unique signatures of evolution.</title>
        <authorList>
            <person name="Warren W.C."/>
            <person name="Hillier L.W."/>
            <person name="Marshall Graves J.A."/>
            <person name="Birney E."/>
            <person name="Ponting C.P."/>
            <person name="Grutzner F."/>
            <person name="Belov K."/>
            <person name="Miller W."/>
            <person name="Clarke L."/>
            <person name="Chinwalla A.T."/>
            <person name="Yang S.P."/>
            <person name="Heger A."/>
            <person name="Locke D.P."/>
            <person name="Miethke P."/>
            <person name="Waters P.D."/>
            <person name="Veyrunes F."/>
            <person name="Fulton L."/>
            <person name="Fulton B."/>
            <person name="Graves T."/>
            <person name="Wallis J."/>
            <person name="Puente X.S."/>
            <person name="Lopez-Otin C."/>
            <person name="Ordonez G.R."/>
            <person name="Eichler E.E."/>
            <person name="Chen L."/>
            <person name="Cheng Z."/>
            <person name="Deakin J.E."/>
            <person name="Alsop A."/>
            <person name="Thompson K."/>
            <person name="Kirby P."/>
            <person name="Papenfuss A.T."/>
            <person name="Wakefield M.J."/>
            <person name="Olender T."/>
            <person name="Lancet D."/>
            <person name="Huttley G.A."/>
            <person name="Smit A.F."/>
            <person name="Pask A."/>
            <person name="Temple-Smith P."/>
            <person name="Batzer M.A."/>
            <person name="Walker J.A."/>
            <person name="Konkel M.K."/>
            <person name="Harris R.S."/>
            <person name="Whittington C.M."/>
            <person name="Wong E.S."/>
            <person name="Gemmell N.J."/>
            <person name="Buschiazzo E."/>
            <person name="Vargas Jentzsch I.M."/>
            <person name="Merkel A."/>
            <person name="Schmitz J."/>
            <person name="Zemann A."/>
            <person name="Churakov G."/>
            <person name="Kriegs J.O."/>
            <person name="Brosius J."/>
            <person name="Murchison E.P."/>
            <person name="Sachidanandam R."/>
            <person name="Smith C."/>
            <person name="Hannon G.J."/>
            <person name="Tsend-Ayush E."/>
            <person name="McMillan D."/>
            <person name="Attenborough R."/>
            <person name="Rens W."/>
            <person name="Ferguson-Smith M."/>
            <person name="Lefevre C.M."/>
            <person name="Sharp J.A."/>
            <person name="Nicholas K.R."/>
            <person name="Ray D.A."/>
            <person name="Kube M."/>
            <person name="Reinhardt R."/>
            <person name="Pringle T.H."/>
            <person name="Taylor J."/>
            <person name="Jones R.C."/>
            <person name="Nixon B."/>
            <person name="Dacheux J.L."/>
            <person name="Niwa H."/>
            <person name="Sekita Y."/>
            <person name="Huang X."/>
            <person name="Stark A."/>
            <person name="Kheradpour P."/>
            <person name="Kellis M."/>
            <person name="Flicek P."/>
            <person name="Chen Y."/>
            <person name="Webber C."/>
            <person name="Hardison R."/>
            <person name="Nelson J."/>
            <person name="Hallsworth-Pepin K."/>
            <person name="Delehaunty K."/>
            <person name="Markovic C."/>
            <person name="Minx P."/>
            <person name="Feng Y."/>
            <person name="Kremitzki C."/>
            <person name="Mitreva M."/>
            <person name="Glasscock J."/>
            <person name="Wylie T."/>
            <person name="Wohldmann P."/>
            <person name="Thiru P."/>
            <person name="Nhan M.N."/>
            <person name="Pohl C.S."/>
            <person name="Smith S.M."/>
            <person name="Hou S."/>
            <person name="Nefedov M."/>
            <person name="de Jong P.J."/>
            <person name="Renfree M.B."/>
            <person name="Mardis E.R."/>
            <person name="Wilson R.K."/>
        </authorList>
    </citation>
    <scope>NUCLEOTIDE SEQUENCE [LARGE SCALE GENOMIC DNA]</scope>
    <source>
        <strain evidence="9 10">Glennie</strain>
    </source>
</reference>
<feature type="domain" description="Ig-like" evidence="8">
    <location>
        <begin position="263"/>
        <end position="347"/>
    </location>
</feature>
<dbReference type="GO" id="GO:0007289">
    <property type="term" value="P:spermatid nucleus differentiation"/>
    <property type="evidence" value="ECO:0007669"/>
    <property type="project" value="Ensembl"/>
</dbReference>
<keyword evidence="3 7" id="KW-1133">Transmembrane helix</keyword>
<dbReference type="InterPro" id="IPR007110">
    <property type="entry name" value="Ig-like_dom"/>
</dbReference>
<evidence type="ECO:0000313" key="10">
    <source>
        <dbReference type="Proteomes" id="UP000002279"/>
    </source>
</evidence>
<organism evidence="9 10">
    <name type="scientific">Ornithorhynchus anatinus</name>
    <name type="common">Duckbill platypus</name>
    <dbReference type="NCBI Taxonomy" id="9258"/>
    <lineage>
        <taxon>Eukaryota</taxon>
        <taxon>Metazoa</taxon>
        <taxon>Chordata</taxon>
        <taxon>Craniata</taxon>
        <taxon>Vertebrata</taxon>
        <taxon>Euteleostomi</taxon>
        <taxon>Mammalia</taxon>
        <taxon>Monotremata</taxon>
        <taxon>Ornithorhynchidae</taxon>
        <taxon>Ornithorhynchus</taxon>
    </lineage>
</organism>
<dbReference type="GO" id="GO:0033005">
    <property type="term" value="P:positive regulation of mast cell activation"/>
    <property type="evidence" value="ECO:0007669"/>
    <property type="project" value="Ensembl"/>
</dbReference>
<dbReference type="InParanoid" id="A0A6I8N0A1"/>
<comment type="subcellular location">
    <subcellularLocation>
        <location evidence="1">Membrane</location>
        <topology evidence="1">Single-pass membrane protein</topology>
    </subcellularLocation>
</comment>
<dbReference type="PROSITE" id="PS50835">
    <property type="entry name" value="IG_LIKE"/>
    <property type="match status" value="3"/>
</dbReference>
<reference evidence="9" key="3">
    <citation type="submission" date="2025-09" db="UniProtKB">
        <authorList>
            <consortium name="Ensembl"/>
        </authorList>
    </citation>
    <scope>IDENTIFICATION</scope>
    <source>
        <strain evidence="9">Glennie</strain>
    </source>
</reference>
<dbReference type="Pfam" id="PF08205">
    <property type="entry name" value="C2-set_2"/>
    <property type="match status" value="1"/>
</dbReference>
<dbReference type="GO" id="GO:0009566">
    <property type="term" value="P:fertilization"/>
    <property type="evidence" value="ECO:0007669"/>
    <property type="project" value="Ensembl"/>
</dbReference>
<dbReference type="InterPro" id="IPR013783">
    <property type="entry name" value="Ig-like_fold"/>
</dbReference>
<dbReference type="Gene3D" id="2.60.40.10">
    <property type="entry name" value="Immunoglobulins"/>
    <property type="match status" value="3"/>
</dbReference>
<dbReference type="InterPro" id="IPR052659">
    <property type="entry name" value="Nectin/PVR"/>
</dbReference>
<dbReference type="FunFam" id="2.60.40.10:FF:003752">
    <property type="match status" value="1"/>
</dbReference>
<evidence type="ECO:0000256" key="3">
    <source>
        <dbReference type="ARBA" id="ARBA00022989"/>
    </source>
</evidence>
<dbReference type="GO" id="GO:0051654">
    <property type="term" value="P:establishment of mitochondrion localization"/>
    <property type="evidence" value="ECO:0007669"/>
    <property type="project" value="Ensembl"/>
</dbReference>
<dbReference type="Proteomes" id="UP000002279">
    <property type="component" value="Chromosome 5"/>
</dbReference>
<dbReference type="PANTHER" id="PTHR47387">
    <property type="entry name" value="NECTIN-2"/>
    <property type="match status" value="1"/>
</dbReference>
<dbReference type="GO" id="GO:0002860">
    <property type="term" value="P:positive regulation of natural killer cell mediated cytotoxicity directed against tumor cell target"/>
    <property type="evidence" value="ECO:0007669"/>
    <property type="project" value="Ensembl"/>
</dbReference>
<reference evidence="9" key="2">
    <citation type="submission" date="2025-08" db="UniProtKB">
        <authorList>
            <consortium name="Ensembl"/>
        </authorList>
    </citation>
    <scope>IDENTIFICATION</scope>
    <source>
        <strain evidence="9">Glennie</strain>
    </source>
</reference>
<gene>
    <name evidence="9" type="primary">NECTIN2</name>
</gene>
<dbReference type="InterPro" id="IPR013106">
    <property type="entry name" value="Ig_V-set"/>
</dbReference>
<dbReference type="GO" id="GO:0048018">
    <property type="term" value="F:receptor ligand activity"/>
    <property type="evidence" value="ECO:0007669"/>
    <property type="project" value="Ensembl"/>
</dbReference>
<dbReference type="GO" id="GO:0042267">
    <property type="term" value="P:natural killer cell mediated cytotoxicity"/>
    <property type="evidence" value="ECO:0007669"/>
    <property type="project" value="Ensembl"/>
</dbReference>
<dbReference type="GO" id="GO:0042271">
    <property type="term" value="P:susceptibility to natural killer cell mediated cytotoxicity"/>
    <property type="evidence" value="ECO:0007669"/>
    <property type="project" value="Ensembl"/>
</dbReference>
<name>A0A6I8N0A1_ORNAN</name>
<feature type="region of interest" description="Disordered" evidence="6">
    <location>
        <begin position="460"/>
        <end position="491"/>
    </location>
</feature>
<dbReference type="GO" id="GO:0046596">
    <property type="term" value="P:regulation of viral entry into host cell"/>
    <property type="evidence" value="ECO:0007669"/>
    <property type="project" value="Ensembl"/>
</dbReference>
<dbReference type="Pfam" id="PF07686">
    <property type="entry name" value="V-set"/>
    <property type="match status" value="1"/>
</dbReference>
<dbReference type="GO" id="GO:0045953">
    <property type="term" value="P:negative regulation of natural killer cell mediated cytotoxicity"/>
    <property type="evidence" value="ECO:0007669"/>
    <property type="project" value="Ensembl"/>
</dbReference>
<dbReference type="GO" id="GO:0044291">
    <property type="term" value="C:cell-cell contact zone"/>
    <property type="evidence" value="ECO:0007669"/>
    <property type="project" value="Ensembl"/>
</dbReference>
<evidence type="ECO:0000256" key="5">
    <source>
        <dbReference type="ARBA" id="ARBA00023157"/>
    </source>
</evidence>
<dbReference type="InterPro" id="IPR036179">
    <property type="entry name" value="Ig-like_dom_sf"/>
</dbReference>
<dbReference type="Bgee" id="ENSOANG00000012179">
    <property type="expression patterns" value="Expressed in adult mammalian kidney and 7 other cell types or tissues"/>
</dbReference>
<dbReference type="GO" id="GO:0001675">
    <property type="term" value="P:acrosome assembly"/>
    <property type="evidence" value="ECO:0007669"/>
    <property type="project" value="Ensembl"/>
</dbReference>
<keyword evidence="2 7" id="KW-0812">Transmembrane</keyword>
<dbReference type="GO" id="GO:0044782">
    <property type="term" value="P:cilium organization"/>
    <property type="evidence" value="ECO:0007669"/>
    <property type="project" value="Ensembl"/>
</dbReference>
<dbReference type="SUPFAM" id="SSF48726">
    <property type="entry name" value="Immunoglobulin"/>
    <property type="match status" value="3"/>
</dbReference>
<dbReference type="Ensembl" id="ENSOANT00000062318.1">
    <property type="protein sequence ID" value="ENSOANP00000034483.1"/>
    <property type="gene ID" value="ENSOANG00000012179.3"/>
</dbReference>
<evidence type="ECO:0000256" key="7">
    <source>
        <dbReference type="SAM" id="Phobius"/>
    </source>
</evidence>
<evidence type="ECO:0000256" key="1">
    <source>
        <dbReference type="ARBA" id="ARBA00004167"/>
    </source>
</evidence>
<feature type="compositionally biased region" description="Acidic residues" evidence="6">
    <location>
        <begin position="478"/>
        <end position="491"/>
    </location>
</feature>
<dbReference type="GO" id="GO:0007156">
    <property type="term" value="P:homophilic cell adhesion via plasma membrane adhesion molecules"/>
    <property type="evidence" value="ECO:0007669"/>
    <property type="project" value="Ensembl"/>
</dbReference>
<keyword evidence="10" id="KW-1185">Reference proteome</keyword>
<dbReference type="FunCoup" id="A0A6I8N0A1">
    <property type="interactions" value="481"/>
</dbReference>